<sequence length="84" mass="9837">MKDETIAHLIQLLSDKQAEYKTALAKKDETIERLIQLLSDKQLRDAPAVGMRYHLRGYDYDLCQAEYDKLSEFEKCQYEAMAPH</sequence>
<evidence type="ECO:0000313" key="1">
    <source>
        <dbReference type="EMBL" id="KOO27912.1"/>
    </source>
</evidence>
<dbReference type="AlphaFoldDB" id="A0A0M0JNM4"/>
<evidence type="ECO:0000313" key="2">
    <source>
        <dbReference type="Proteomes" id="UP000037460"/>
    </source>
</evidence>
<gene>
    <name evidence="1" type="ORF">Ctob_002531</name>
</gene>
<keyword evidence="2" id="KW-1185">Reference proteome</keyword>
<organism evidence="1 2">
    <name type="scientific">Chrysochromulina tobinii</name>
    <dbReference type="NCBI Taxonomy" id="1460289"/>
    <lineage>
        <taxon>Eukaryota</taxon>
        <taxon>Haptista</taxon>
        <taxon>Haptophyta</taxon>
        <taxon>Prymnesiophyceae</taxon>
        <taxon>Prymnesiales</taxon>
        <taxon>Chrysochromulinaceae</taxon>
        <taxon>Chrysochromulina</taxon>
    </lineage>
</organism>
<proteinExistence type="predicted"/>
<reference evidence="2" key="1">
    <citation type="journal article" date="2015" name="PLoS Genet.">
        <title>Genome Sequence and Transcriptome Analyses of Chrysochromulina tobin: Metabolic Tools for Enhanced Algal Fitness in the Prominent Order Prymnesiales (Haptophyceae).</title>
        <authorList>
            <person name="Hovde B.T."/>
            <person name="Deodato C.R."/>
            <person name="Hunsperger H.M."/>
            <person name="Ryken S.A."/>
            <person name="Yost W."/>
            <person name="Jha R.K."/>
            <person name="Patterson J."/>
            <person name="Monnat R.J. Jr."/>
            <person name="Barlow S.B."/>
            <person name="Starkenburg S.R."/>
            <person name="Cattolico R.A."/>
        </authorList>
    </citation>
    <scope>NUCLEOTIDE SEQUENCE</scope>
    <source>
        <strain evidence="2">CCMP291</strain>
    </source>
</reference>
<accession>A0A0M0JNM4</accession>
<name>A0A0M0JNM4_9EUKA</name>
<dbReference type="Proteomes" id="UP000037460">
    <property type="component" value="Unassembled WGS sequence"/>
</dbReference>
<dbReference type="EMBL" id="JWZX01002646">
    <property type="protein sequence ID" value="KOO27912.1"/>
    <property type="molecule type" value="Genomic_DNA"/>
</dbReference>
<protein>
    <submittedName>
        <fullName evidence="1">Uncharacterized protein</fullName>
    </submittedName>
</protein>
<comment type="caution">
    <text evidence="1">The sequence shown here is derived from an EMBL/GenBank/DDBJ whole genome shotgun (WGS) entry which is preliminary data.</text>
</comment>